<keyword evidence="3" id="KW-1003">Cell membrane</keyword>
<dbReference type="PRINTS" id="PR01491">
    <property type="entry name" value="KVCHANNEL"/>
</dbReference>
<evidence type="ECO:0000256" key="2">
    <source>
        <dbReference type="ARBA" id="ARBA00022448"/>
    </source>
</evidence>
<proteinExistence type="evidence at transcript level"/>
<feature type="transmembrane region" description="Helical" evidence="13">
    <location>
        <begin position="330"/>
        <end position="351"/>
    </location>
</feature>
<dbReference type="InterPro" id="IPR028325">
    <property type="entry name" value="VG_K_chnl"/>
</dbReference>
<dbReference type="Gene3D" id="3.30.710.10">
    <property type="entry name" value="Potassium Channel Kv1.1, Chain A"/>
    <property type="match status" value="1"/>
</dbReference>
<dbReference type="Ensembl" id="ENSPMAT00000010804.1">
    <property type="protein sequence ID" value="ENSPMAP00000010758.1"/>
    <property type="gene ID" value="ENSPMAG00000009789.1"/>
</dbReference>
<keyword evidence="11 13" id="KW-0472">Membrane</keyword>
<name>S4RZW7_PETMA</name>
<evidence type="ECO:0000313" key="16">
    <source>
        <dbReference type="EMBL" id="QBP05203.1"/>
    </source>
</evidence>
<feature type="domain" description="Potassium channel tetramerisation-type BTB" evidence="15">
    <location>
        <begin position="3"/>
        <end position="100"/>
    </location>
</feature>
<keyword evidence="12" id="KW-0407">Ion channel</keyword>
<evidence type="ECO:0000256" key="1">
    <source>
        <dbReference type="ARBA" id="ARBA00004651"/>
    </source>
</evidence>
<dbReference type="OMA" id="FKCIIDV"/>
<dbReference type="InterPro" id="IPR003971">
    <property type="entry name" value="K_chnl_volt-dep_Kv5/Kv9"/>
</dbReference>
<dbReference type="PANTHER" id="PTHR11537:SF171">
    <property type="entry name" value="POTASSIUM VOLTAGE-GATED CHANNEL SUBFAMILY F MEMBER 1"/>
    <property type="match status" value="1"/>
</dbReference>
<accession>S4RZW7</accession>
<keyword evidence="9 13" id="KW-1133">Transmembrane helix</keyword>
<evidence type="ECO:0000256" key="5">
    <source>
        <dbReference type="ARBA" id="ARBA00022692"/>
    </source>
</evidence>
<feature type="transmembrane region" description="Helical" evidence="13">
    <location>
        <begin position="160"/>
        <end position="180"/>
    </location>
</feature>
<feature type="transmembrane region" description="Helical" evidence="13">
    <location>
        <begin position="232"/>
        <end position="250"/>
    </location>
</feature>
<dbReference type="GO" id="GO:0001508">
    <property type="term" value="P:action potential"/>
    <property type="evidence" value="ECO:0007669"/>
    <property type="project" value="TreeGrafter"/>
</dbReference>
<dbReference type="InterPro" id="IPR011333">
    <property type="entry name" value="SKP1/BTB/POZ_sf"/>
</dbReference>
<keyword evidence="4" id="KW-0633">Potassium transport</keyword>
<feature type="transmembrane region" description="Helical" evidence="13">
    <location>
        <begin position="302"/>
        <end position="323"/>
    </location>
</feature>
<protein>
    <submittedName>
        <fullName evidence="16">Potassium voltage-gated channel 5a</fullName>
    </submittedName>
    <submittedName>
        <fullName evidence="17">Potassium voltage-gated channel, subfamily F, member 1a</fullName>
    </submittedName>
</protein>
<dbReference type="SUPFAM" id="SSF54695">
    <property type="entry name" value="POZ domain"/>
    <property type="match status" value="1"/>
</dbReference>
<dbReference type="HOGENOM" id="CLU_011722_4_1_1"/>
<reference evidence="16" key="1">
    <citation type="journal article" date="2019" name="Mar. Genomics">
        <title>Genomic discovery of ion channel genes in the central nervous system of the lamprey Petromyzon marinus.</title>
        <authorList>
            <person name="Northcutt A.J."/>
            <person name="Hough R.A."/>
            <person name="Frese A.N."/>
            <person name="McClellan A.D."/>
            <person name="Schulz D.J."/>
        </authorList>
    </citation>
    <scope>NUCLEOTIDE SEQUENCE</scope>
</reference>
<keyword evidence="6" id="KW-0631">Potassium channel</keyword>
<dbReference type="InterPro" id="IPR005821">
    <property type="entry name" value="Ion_trans_dom"/>
</dbReference>
<evidence type="ECO:0000256" key="9">
    <source>
        <dbReference type="ARBA" id="ARBA00022989"/>
    </source>
</evidence>
<comment type="subcellular location">
    <subcellularLocation>
        <location evidence="1">Cell membrane</location>
        <topology evidence="1">Multi-pass membrane protein</topology>
    </subcellularLocation>
</comment>
<keyword evidence="2" id="KW-0813">Transport</keyword>
<reference evidence="17" key="2">
    <citation type="submission" date="2025-05" db="UniProtKB">
        <authorList>
            <consortium name="Ensembl"/>
        </authorList>
    </citation>
    <scope>IDENTIFICATION</scope>
</reference>
<dbReference type="EMBL" id="MH726107">
    <property type="protein sequence ID" value="QBP05203.1"/>
    <property type="molecule type" value="mRNA"/>
</dbReference>
<dbReference type="InterPro" id="IPR003131">
    <property type="entry name" value="T1-type_BTB"/>
</dbReference>
<dbReference type="GO" id="GO:0051260">
    <property type="term" value="P:protein homooligomerization"/>
    <property type="evidence" value="ECO:0007669"/>
    <property type="project" value="InterPro"/>
</dbReference>
<dbReference type="GO" id="GO:0008076">
    <property type="term" value="C:voltage-gated potassium channel complex"/>
    <property type="evidence" value="ECO:0007669"/>
    <property type="project" value="InterPro"/>
</dbReference>
<evidence type="ECO:0000256" key="13">
    <source>
        <dbReference type="SAM" id="Phobius"/>
    </source>
</evidence>
<evidence type="ECO:0000256" key="4">
    <source>
        <dbReference type="ARBA" id="ARBA00022538"/>
    </source>
</evidence>
<evidence type="ECO:0000256" key="3">
    <source>
        <dbReference type="ARBA" id="ARBA00022475"/>
    </source>
</evidence>
<dbReference type="Pfam" id="PF00520">
    <property type="entry name" value="Ion_trans"/>
    <property type="match status" value="1"/>
</dbReference>
<keyword evidence="10" id="KW-0406">Ion transport</keyword>
<evidence type="ECO:0000313" key="17">
    <source>
        <dbReference type="Ensembl" id="ENSPMAP00000010758.1"/>
    </source>
</evidence>
<keyword evidence="5 13" id="KW-0812">Transmembrane</keyword>
<evidence type="ECO:0000256" key="12">
    <source>
        <dbReference type="ARBA" id="ARBA00023303"/>
    </source>
</evidence>
<evidence type="ECO:0000256" key="7">
    <source>
        <dbReference type="ARBA" id="ARBA00022882"/>
    </source>
</evidence>
<dbReference type="PRINTS" id="PR00169">
    <property type="entry name" value="KCHANNEL"/>
</dbReference>
<evidence type="ECO:0000256" key="8">
    <source>
        <dbReference type="ARBA" id="ARBA00022958"/>
    </source>
</evidence>
<keyword evidence="7" id="KW-0851">Voltage-gated channel</keyword>
<dbReference type="AlphaFoldDB" id="S4RZW7"/>
<feature type="domain" description="Ion transport" evidence="14">
    <location>
        <begin position="160"/>
        <end position="393"/>
    </location>
</feature>
<evidence type="ECO:0000256" key="11">
    <source>
        <dbReference type="ARBA" id="ARBA00023136"/>
    </source>
</evidence>
<organism evidence="17">
    <name type="scientific">Petromyzon marinus</name>
    <name type="common">Sea lamprey</name>
    <dbReference type="NCBI Taxonomy" id="7757"/>
    <lineage>
        <taxon>Eukaryota</taxon>
        <taxon>Metazoa</taxon>
        <taxon>Chordata</taxon>
        <taxon>Craniata</taxon>
        <taxon>Vertebrata</taxon>
        <taxon>Cyclostomata</taxon>
        <taxon>Hyperoartia</taxon>
        <taxon>Petromyzontiformes</taxon>
        <taxon>Petromyzontidae</taxon>
        <taxon>Petromyzon</taxon>
    </lineage>
</organism>
<dbReference type="PANTHER" id="PTHR11537">
    <property type="entry name" value="VOLTAGE-GATED POTASSIUM CHANNEL"/>
    <property type="match status" value="1"/>
</dbReference>
<dbReference type="STRING" id="7757.ENSPMAP00000010758"/>
<evidence type="ECO:0000256" key="10">
    <source>
        <dbReference type="ARBA" id="ARBA00023065"/>
    </source>
</evidence>
<keyword evidence="8" id="KW-0630">Potassium</keyword>
<sequence>ELAVNVGGSRHVLRSELLARLPDSLLATLLVRPGAARRPAYDDFDPDSGEFFFDRDPRAFDRILDAYHFGEVHMDRSACPMCFKQEMDFWGVGADCLDDCCRFRYSELQEELDEIVQMVETELRDSGTAGAAQRGRCERARVGVWQLMEKPDSSRLARSLALTSFAFIVVSSVVMCLGTIPELQPGPGADGAAGEEHPTIAAIETVCIGWFTVEFALRFFSAPDRVKFMSSPMNVVDLLAVLPYFVVLALTEMGGSVMGLASMQQGVQALRIMRVARVFKLARHSSGLQTLTYALKSSFKELGLLLLYLGVGVYLFSALGYTVEQSHPETLFSSIPHSFWWAIITMTTVGYGDIYPKTELGKINAAVSFLCGLAIALPIHPIINNFVKFYNKQRVLEMAAKHQLELLSVSEQLAGE</sequence>
<evidence type="ECO:0000259" key="15">
    <source>
        <dbReference type="Pfam" id="PF02214"/>
    </source>
</evidence>
<dbReference type="GO" id="GO:0005249">
    <property type="term" value="F:voltage-gated potassium channel activity"/>
    <property type="evidence" value="ECO:0007669"/>
    <property type="project" value="InterPro"/>
</dbReference>
<dbReference type="GeneTree" id="ENSGT00940000160213"/>
<dbReference type="FunFam" id="1.10.287.70:FF:000005">
    <property type="entry name" value="potassium voltage-gated channel subfamily G member 1"/>
    <property type="match status" value="1"/>
</dbReference>
<dbReference type="Gene3D" id="1.20.120.350">
    <property type="entry name" value="Voltage-gated potassium channels. Chain C"/>
    <property type="match status" value="1"/>
</dbReference>
<dbReference type="Gene3D" id="1.10.287.70">
    <property type="match status" value="1"/>
</dbReference>
<dbReference type="SUPFAM" id="SSF81324">
    <property type="entry name" value="Voltage-gated potassium channels"/>
    <property type="match status" value="1"/>
</dbReference>
<dbReference type="Pfam" id="PF02214">
    <property type="entry name" value="BTB_2"/>
    <property type="match status" value="1"/>
</dbReference>
<feature type="transmembrane region" description="Helical" evidence="13">
    <location>
        <begin position="200"/>
        <end position="220"/>
    </location>
</feature>
<feature type="transmembrane region" description="Helical" evidence="13">
    <location>
        <begin position="363"/>
        <end position="383"/>
    </location>
</feature>
<evidence type="ECO:0000259" key="14">
    <source>
        <dbReference type="Pfam" id="PF00520"/>
    </source>
</evidence>
<dbReference type="InterPro" id="IPR027359">
    <property type="entry name" value="Volt_channel_dom_sf"/>
</dbReference>
<dbReference type="InterPro" id="IPR003968">
    <property type="entry name" value="K_chnl_volt-dep_Kv"/>
</dbReference>
<evidence type="ECO:0000256" key="6">
    <source>
        <dbReference type="ARBA" id="ARBA00022826"/>
    </source>
</evidence>
<dbReference type="PRINTS" id="PR01494">
    <property type="entry name" value="KV9CHANNEL"/>
</dbReference>